<feature type="transmembrane region" description="Helical" evidence="6">
    <location>
        <begin position="463"/>
        <end position="482"/>
    </location>
</feature>
<evidence type="ECO:0000256" key="6">
    <source>
        <dbReference type="SAM" id="Phobius"/>
    </source>
</evidence>
<feature type="domain" description="ABC3 transporter permease C-terminal" evidence="7">
    <location>
        <begin position="250"/>
        <end position="368"/>
    </location>
</feature>
<evidence type="ECO:0000313" key="10">
    <source>
        <dbReference type="Proteomes" id="UP000502928"/>
    </source>
</evidence>
<feature type="domain" description="ABC3 transporter permease C-terminal" evidence="7">
    <location>
        <begin position="708"/>
        <end position="812"/>
    </location>
</feature>
<feature type="transmembrane region" description="Helical" evidence="6">
    <location>
        <begin position="703"/>
        <end position="727"/>
    </location>
</feature>
<evidence type="ECO:0000256" key="2">
    <source>
        <dbReference type="ARBA" id="ARBA00022475"/>
    </source>
</evidence>
<evidence type="ECO:0000259" key="7">
    <source>
        <dbReference type="Pfam" id="PF02687"/>
    </source>
</evidence>
<name>A0A6G7J8D2_9FLAO</name>
<evidence type="ECO:0000256" key="1">
    <source>
        <dbReference type="ARBA" id="ARBA00004651"/>
    </source>
</evidence>
<protein>
    <submittedName>
        <fullName evidence="9">FtsX-like permease family protein</fullName>
    </submittedName>
</protein>
<feature type="transmembrane region" description="Helical" evidence="6">
    <location>
        <begin position="292"/>
        <end position="317"/>
    </location>
</feature>
<dbReference type="Pfam" id="PF12704">
    <property type="entry name" value="MacB_PCD"/>
    <property type="match status" value="1"/>
</dbReference>
<dbReference type="InterPro" id="IPR038766">
    <property type="entry name" value="Membrane_comp_ABC_pdt"/>
</dbReference>
<accession>A0A6G7J8D2</accession>
<comment type="subcellular location">
    <subcellularLocation>
        <location evidence="1">Cell membrane</location>
        <topology evidence="1">Multi-pass membrane protein</topology>
    </subcellularLocation>
</comment>
<keyword evidence="2" id="KW-1003">Cell membrane</keyword>
<sequence>MAWRDGKASYGKLLLFVFSITLGVAAVVSVHSFSRLLKENIALQSKSLLGADYVIESDKPVNDKVQGIMDSLGGSDAKEINFLSMAAFPNNNGTKLMEVRGVEGGFPFYGELETNPSSAKSSYVNNGALVDATTMLQLNLKTGDSIKLGAVTLPIAGALENVPGSTSVFGAIAPPVLIPFQFIEATGLVQTGSRIEYKYYFRADEGQDMALLSEKVEPVLDAEEADLDTHLSEARRLGRRYENFGRFLNLVGFIALLLGCVGIASGMGIYVQMKIKSIAVLKCLGASKKQSYLIFFVQIACMGIVGGLLGTIIGYGLQQLFPLLLGDLIPVEVDVALSLQSVVLGLTLGLAMSVLFALYPLMKTLYVSPLQALRVVQETKTRSKRATGLVGLGIILFVFGFSYWLLGDLLRSLFFVVGLLVVFLILTAVARFFMALLKRFFPYSWGFVPRQSLKNLFRPQNQTLVLVLSIGIGTFLISTLYFTKDMLLEKAAIEDSANSANMILMDIQSQQMEAVSGTIEASGLPIIDKIPIVTMRVETLNGRHVEDIRKDTTSQVGRWILNHEFRVTYRDSLIGSEKVLEGDWVNSFNSEGDIPISVSSDFANMAKVTIGDPVSFNVQGRIMNTVVRSIREVDWSRLQPNFSVVFPSGVLENAPQFGVMTLQTPDDDTSAKLQQTLVRDFPNVSILDLKRILSLLEDILGKIGWIINFMAFFSIFVGIAVLMGAIYSSKHQRVKQGALLRTLGAKTSQILKMIAIEYTILGFLGAFMGVVLAVLGSGLLAWMLFDTTFAPSAVPFIVILPAITFLVFALGVGNSMGIVRNSPLTVLKKEKE</sequence>
<dbReference type="PANTHER" id="PTHR30287:SF1">
    <property type="entry name" value="INNER MEMBRANE PROTEIN"/>
    <property type="match status" value="1"/>
</dbReference>
<dbReference type="Proteomes" id="UP000502928">
    <property type="component" value="Chromosome"/>
</dbReference>
<dbReference type="Pfam" id="PF02687">
    <property type="entry name" value="FtsX"/>
    <property type="match status" value="2"/>
</dbReference>
<dbReference type="InterPro" id="IPR025857">
    <property type="entry name" value="MacB_PCD"/>
</dbReference>
<organism evidence="9 10">
    <name type="scientific">Flagellimonas oceani</name>
    <dbReference type="NCBI Taxonomy" id="2698672"/>
    <lineage>
        <taxon>Bacteria</taxon>
        <taxon>Pseudomonadati</taxon>
        <taxon>Bacteroidota</taxon>
        <taxon>Flavobacteriia</taxon>
        <taxon>Flavobacteriales</taxon>
        <taxon>Flavobacteriaceae</taxon>
        <taxon>Flagellimonas</taxon>
    </lineage>
</organism>
<evidence type="ECO:0000313" key="9">
    <source>
        <dbReference type="EMBL" id="QII47085.1"/>
    </source>
</evidence>
<feature type="transmembrane region" description="Helical" evidence="6">
    <location>
        <begin position="412"/>
        <end position="434"/>
    </location>
</feature>
<feature type="transmembrane region" description="Helical" evidence="6">
    <location>
        <begin position="758"/>
        <end position="784"/>
    </location>
</feature>
<feature type="transmembrane region" description="Helical" evidence="6">
    <location>
        <begin position="796"/>
        <end position="819"/>
    </location>
</feature>
<evidence type="ECO:0000259" key="8">
    <source>
        <dbReference type="Pfam" id="PF12704"/>
    </source>
</evidence>
<gene>
    <name evidence="9" type="ORF">GVT53_04905</name>
</gene>
<dbReference type="EMBL" id="CP049616">
    <property type="protein sequence ID" value="QII47085.1"/>
    <property type="molecule type" value="Genomic_DNA"/>
</dbReference>
<dbReference type="AlphaFoldDB" id="A0A6G7J8D2"/>
<proteinExistence type="predicted"/>
<feature type="domain" description="MacB-like periplasmic core" evidence="8">
    <location>
        <begin position="14"/>
        <end position="218"/>
    </location>
</feature>
<feature type="transmembrane region" description="Helical" evidence="6">
    <location>
        <begin position="247"/>
        <end position="271"/>
    </location>
</feature>
<keyword evidence="5 6" id="KW-0472">Membrane</keyword>
<keyword evidence="4 6" id="KW-1133">Transmembrane helix</keyword>
<keyword evidence="3 6" id="KW-0812">Transmembrane</keyword>
<reference evidence="9 10" key="1">
    <citation type="submission" date="2020-02" db="EMBL/GenBank/DDBJ databases">
        <title>Complete genome of Muricauda sp. 501str8.</title>
        <authorList>
            <person name="Dong B."/>
            <person name="Zhu S."/>
            <person name="Yang J."/>
            <person name="Chen J."/>
        </authorList>
    </citation>
    <scope>NUCLEOTIDE SEQUENCE [LARGE SCALE GENOMIC DNA]</scope>
    <source>
        <strain evidence="9 10">501str8</strain>
    </source>
</reference>
<feature type="transmembrane region" description="Helical" evidence="6">
    <location>
        <begin position="386"/>
        <end position="406"/>
    </location>
</feature>
<dbReference type="PANTHER" id="PTHR30287">
    <property type="entry name" value="MEMBRANE COMPONENT OF PREDICTED ABC SUPERFAMILY METABOLITE UPTAKE TRANSPORTER"/>
    <property type="match status" value="1"/>
</dbReference>
<feature type="transmembrane region" description="Helical" evidence="6">
    <location>
        <begin position="337"/>
        <end position="359"/>
    </location>
</feature>
<keyword evidence="10" id="KW-1185">Reference proteome</keyword>
<evidence type="ECO:0000256" key="4">
    <source>
        <dbReference type="ARBA" id="ARBA00022989"/>
    </source>
</evidence>
<evidence type="ECO:0000256" key="5">
    <source>
        <dbReference type="ARBA" id="ARBA00023136"/>
    </source>
</evidence>
<dbReference type="KEGG" id="mut:GVT53_04905"/>
<evidence type="ECO:0000256" key="3">
    <source>
        <dbReference type="ARBA" id="ARBA00022692"/>
    </source>
</evidence>
<dbReference type="GO" id="GO:0005886">
    <property type="term" value="C:plasma membrane"/>
    <property type="evidence" value="ECO:0007669"/>
    <property type="project" value="UniProtKB-SubCell"/>
</dbReference>
<dbReference type="InterPro" id="IPR003838">
    <property type="entry name" value="ABC3_permease_C"/>
</dbReference>